<dbReference type="eggNOG" id="COG0564">
    <property type="taxonomic scope" value="Bacteria"/>
</dbReference>
<dbReference type="PROSITE" id="PS50889">
    <property type="entry name" value="S4"/>
    <property type="match status" value="1"/>
</dbReference>
<evidence type="ECO:0000256" key="6">
    <source>
        <dbReference type="PIRSR" id="PIRSR606225-1"/>
    </source>
</evidence>
<protein>
    <recommendedName>
        <fullName evidence="8">Pseudouridine synthase</fullName>
        <ecNumber evidence="8">5.4.99.-</ecNumber>
    </recommendedName>
</protein>
<dbReference type="RefSeq" id="WP_002691985.1">
    <property type="nucleotide sequence ID" value="NZ_JH600070.1"/>
</dbReference>
<dbReference type="Gene3D" id="3.30.2350.10">
    <property type="entry name" value="Pseudouridine synthase"/>
    <property type="match status" value="1"/>
</dbReference>
<dbReference type="Pfam" id="PF01479">
    <property type="entry name" value="S4"/>
    <property type="match status" value="1"/>
</dbReference>
<dbReference type="PANTHER" id="PTHR21600:SF44">
    <property type="entry name" value="RIBOSOMAL LARGE SUBUNIT PSEUDOURIDINE SYNTHASE D"/>
    <property type="match status" value="1"/>
</dbReference>
<comment type="catalytic activity">
    <reaction evidence="4">
        <text>uridine(1911/1915/1917) in 23S rRNA = pseudouridine(1911/1915/1917) in 23S rRNA</text>
        <dbReference type="Rhea" id="RHEA:42524"/>
        <dbReference type="Rhea" id="RHEA-COMP:10097"/>
        <dbReference type="Rhea" id="RHEA-COMP:10098"/>
        <dbReference type="ChEBI" id="CHEBI:65314"/>
        <dbReference type="ChEBI" id="CHEBI:65315"/>
        <dbReference type="EC" id="5.4.99.23"/>
    </reaction>
</comment>
<feature type="active site" evidence="6">
    <location>
        <position position="138"/>
    </location>
</feature>
<evidence type="ECO:0000313" key="11">
    <source>
        <dbReference type="Proteomes" id="UP000005744"/>
    </source>
</evidence>
<dbReference type="GO" id="GO:0160140">
    <property type="term" value="F:23S rRNA pseudouridine(1911/1915/1917) synthase activity"/>
    <property type="evidence" value="ECO:0007669"/>
    <property type="project" value="UniProtKB-EC"/>
</dbReference>
<dbReference type="InterPro" id="IPR006145">
    <property type="entry name" value="PsdUridine_synth_RsuA/RluA"/>
</dbReference>
<dbReference type="PROSITE" id="PS01129">
    <property type="entry name" value="PSI_RLU"/>
    <property type="match status" value="1"/>
</dbReference>
<evidence type="ECO:0000313" key="10">
    <source>
        <dbReference type="EMBL" id="EIJ44162.1"/>
    </source>
</evidence>
<feature type="domain" description="RNA-binding S4" evidence="9">
    <location>
        <begin position="17"/>
        <end position="81"/>
    </location>
</feature>
<dbReference type="NCBIfam" id="TIGR00005">
    <property type="entry name" value="rluA_subfam"/>
    <property type="match status" value="1"/>
</dbReference>
<dbReference type="InterPro" id="IPR020103">
    <property type="entry name" value="PsdUridine_synth_cat_dom_sf"/>
</dbReference>
<keyword evidence="3 8" id="KW-0413">Isomerase</keyword>
<dbReference type="GO" id="GO:0000455">
    <property type="term" value="P:enzyme-directed rRNA pseudouridine synthesis"/>
    <property type="evidence" value="ECO:0007669"/>
    <property type="project" value="UniProtKB-ARBA"/>
</dbReference>
<evidence type="ECO:0000256" key="7">
    <source>
        <dbReference type="PROSITE-ProRule" id="PRU00182"/>
    </source>
</evidence>
<dbReference type="InterPro" id="IPR050188">
    <property type="entry name" value="RluA_PseudoU_synthase"/>
</dbReference>
<dbReference type="Pfam" id="PF00849">
    <property type="entry name" value="PseudoU_synth_2"/>
    <property type="match status" value="1"/>
</dbReference>
<evidence type="ECO:0000256" key="1">
    <source>
        <dbReference type="ARBA" id="ARBA00010876"/>
    </source>
</evidence>
<dbReference type="InterPro" id="IPR006224">
    <property type="entry name" value="PsdUridine_synth_RluA-like_CS"/>
</dbReference>
<gene>
    <name evidence="10" type="ORF">BegalDRAFT_3344</name>
</gene>
<dbReference type="Proteomes" id="UP000005744">
    <property type="component" value="Unassembled WGS sequence"/>
</dbReference>
<dbReference type="SUPFAM" id="SSF55120">
    <property type="entry name" value="Pseudouridine synthase"/>
    <property type="match status" value="1"/>
</dbReference>
<dbReference type="InterPro" id="IPR006225">
    <property type="entry name" value="PsdUridine_synth_RluC/D"/>
</dbReference>
<sequence>MVNAHFSTKIPEEMSGWRLDKALAELFPDYSRARLQKWIKDGFVRVNAMPLRGKDKVQGGEDIEIIAQAEEEVTWEGQDLPILKILYEDKDIIVVNKDAGVVVHPGAGNPDKTLVNALLNHAPELAQLPRAGIIHRIDKDTSGILVVARSLPAHTSLVEQLQAREFKREYQAIVTGMMVAGGTVDAPMDRHPVHRTKMAVVAHGKPAVTHYRVMQRFRVHTLIRAILETGRTHQIRVHLSHVHYPLVGDPVYGGRLHIPPASSPELQEALRQFKRQALHAEKLGLIHPTQDEYMEWQVPIPADMQHLINLLSQDVKEHT</sequence>
<keyword evidence="2 7" id="KW-0694">RNA-binding</keyword>
<comment type="function">
    <text evidence="5">Responsible for synthesis of pseudouridine from uracil at positions 1911, 1915 and 1917 in 23S ribosomal RNA.</text>
</comment>
<dbReference type="EC" id="5.4.99.-" evidence="8"/>
<evidence type="ECO:0000256" key="3">
    <source>
        <dbReference type="ARBA" id="ARBA00023235"/>
    </source>
</evidence>
<dbReference type="AlphaFoldDB" id="I3CKL9"/>
<dbReference type="GO" id="GO:0003723">
    <property type="term" value="F:RNA binding"/>
    <property type="evidence" value="ECO:0007669"/>
    <property type="project" value="UniProtKB-KW"/>
</dbReference>
<evidence type="ECO:0000256" key="5">
    <source>
        <dbReference type="ARBA" id="ARBA00056072"/>
    </source>
</evidence>
<dbReference type="Gene3D" id="3.10.290.10">
    <property type="entry name" value="RNA-binding S4 domain"/>
    <property type="match status" value="1"/>
</dbReference>
<evidence type="ECO:0000256" key="2">
    <source>
        <dbReference type="ARBA" id="ARBA00022884"/>
    </source>
</evidence>
<dbReference type="EMBL" id="JH600070">
    <property type="protein sequence ID" value="EIJ44162.1"/>
    <property type="molecule type" value="Genomic_DNA"/>
</dbReference>
<reference evidence="10 11" key="1">
    <citation type="submission" date="2011-11" db="EMBL/GenBank/DDBJ databases">
        <title>Improved High-Quality Draft sequence of Beggiatoa alba B18lD.</title>
        <authorList>
            <consortium name="US DOE Joint Genome Institute"/>
            <person name="Lucas S."/>
            <person name="Han J."/>
            <person name="Lapidus A."/>
            <person name="Cheng J.-F."/>
            <person name="Goodwin L."/>
            <person name="Pitluck S."/>
            <person name="Peters L."/>
            <person name="Mikhailova N."/>
            <person name="Held B."/>
            <person name="Detter J.C."/>
            <person name="Han C."/>
            <person name="Tapia R."/>
            <person name="Land M."/>
            <person name="Hauser L."/>
            <person name="Kyrpides N."/>
            <person name="Ivanova N."/>
            <person name="Pagani I."/>
            <person name="Samuel K."/>
            <person name="Teske A."/>
            <person name="Mueller J."/>
            <person name="Woyke T."/>
        </authorList>
    </citation>
    <scope>NUCLEOTIDE SEQUENCE [LARGE SCALE GENOMIC DNA]</scope>
    <source>
        <strain evidence="10 11">B18LD</strain>
    </source>
</reference>
<evidence type="ECO:0000259" key="9">
    <source>
        <dbReference type="SMART" id="SM00363"/>
    </source>
</evidence>
<accession>I3CKL9</accession>
<comment type="catalytic activity">
    <reaction evidence="8">
        <text>a uridine in RNA = a pseudouridine in RNA</text>
        <dbReference type="Rhea" id="RHEA:48348"/>
        <dbReference type="Rhea" id="RHEA-COMP:12068"/>
        <dbReference type="Rhea" id="RHEA-COMP:12069"/>
        <dbReference type="ChEBI" id="CHEBI:65314"/>
        <dbReference type="ChEBI" id="CHEBI:65315"/>
    </reaction>
</comment>
<dbReference type="InterPro" id="IPR002942">
    <property type="entry name" value="S4_RNA-bd"/>
</dbReference>
<organism evidence="10 11">
    <name type="scientific">Beggiatoa alba B18LD</name>
    <dbReference type="NCBI Taxonomy" id="395493"/>
    <lineage>
        <taxon>Bacteria</taxon>
        <taxon>Pseudomonadati</taxon>
        <taxon>Pseudomonadota</taxon>
        <taxon>Gammaproteobacteria</taxon>
        <taxon>Thiotrichales</taxon>
        <taxon>Thiotrichaceae</taxon>
        <taxon>Beggiatoa</taxon>
    </lineage>
</organism>
<evidence type="ECO:0000256" key="8">
    <source>
        <dbReference type="RuleBase" id="RU362028"/>
    </source>
</evidence>
<dbReference type="InterPro" id="IPR036986">
    <property type="entry name" value="S4_RNA-bd_sf"/>
</dbReference>
<evidence type="ECO:0000256" key="4">
    <source>
        <dbReference type="ARBA" id="ARBA00036882"/>
    </source>
</evidence>
<dbReference type="CDD" id="cd02869">
    <property type="entry name" value="PseudoU_synth_RluA_like"/>
    <property type="match status" value="1"/>
</dbReference>
<keyword evidence="11" id="KW-1185">Reference proteome</keyword>
<proteinExistence type="inferred from homology"/>
<dbReference type="NCBIfam" id="NF008385">
    <property type="entry name" value="PRK11180.1"/>
    <property type="match status" value="1"/>
</dbReference>
<dbReference type="SMART" id="SM00363">
    <property type="entry name" value="S4"/>
    <property type="match status" value="1"/>
</dbReference>
<name>I3CKL9_9GAMM</name>
<comment type="similarity">
    <text evidence="1 8">Belongs to the pseudouridine synthase RluA family.</text>
</comment>
<dbReference type="SUPFAM" id="SSF55174">
    <property type="entry name" value="Alpha-L RNA-binding motif"/>
    <property type="match status" value="1"/>
</dbReference>
<dbReference type="CDD" id="cd00165">
    <property type="entry name" value="S4"/>
    <property type="match status" value="1"/>
</dbReference>
<dbReference type="FunFam" id="3.30.2350.10:FF:000006">
    <property type="entry name" value="Pseudouridine synthase"/>
    <property type="match status" value="1"/>
</dbReference>
<dbReference type="STRING" id="395493.BegalDRAFT_3344"/>
<dbReference type="HOGENOM" id="CLU_016902_4_0_6"/>
<dbReference type="PANTHER" id="PTHR21600">
    <property type="entry name" value="MITOCHONDRIAL RNA PSEUDOURIDINE SYNTHASE"/>
    <property type="match status" value="1"/>
</dbReference>
<dbReference type="OrthoDB" id="9807829at2"/>